<feature type="transmembrane region" description="Helical" evidence="6">
    <location>
        <begin position="268"/>
        <end position="287"/>
    </location>
</feature>
<gene>
    <name evidence="9" type="ORF">COT91_04810</name>
</gene>
<comment type="subcellular location">
    <subcellularLocation>
        <location evidence="1">Cell membrane</location>
        <topology evidence="1">Multi-pass membrane protein</topology>
    </subcellularLocation>
</comment>
<evidence type="ECO:0000256" key="3">
    <source>
        <dbReference type="ARBA" id="ARBA00022692"/>
    </source>
</evidence>
<keyword evidence="3 6" id="KW-0812">Transmembrane</keyword>
<organism evidence="9 10">
    <name type="scientific">Candidatus Doudnabacteria bacterium CG10_big_fil_rev_8_21_14_0_10_41_10</name>
    <dbReference type="NCBI Taxonomy" id="1974551"/>
    <lineage>
        <taxon>Bacteria</taxon>
        <taxon>Candidatus Doudnaibacteriota</taxon>
    </lineage>
</organism>
<dbReference type="Pfam" id="PF03772">
    <property type="entry name" value="Competence"/>
    <property type="match status" value="1"/>
</dbReference>
<dbReference type="InterPro" id="IPR025405">
    <property type="entry name" value="DUF4131"/>
</dbReference>
<feature type="transmembrane region" description="Helical" evidence="6">
    <location>
        <begin position="463"/>
        <end position="486"/>
    </location>
</feature>
<reference evidence="10" key="1">
    <citation type="submission" date="2017-09" db="EMBL/GenBank/DDBJ databases">
        <title>Depth-based differentiation of microbial function through sediment-hosted aquifers and enrichment of novel symbionts in the deep terrestrial subsurface.</title>
        <authorList>
            <person name="Probst A.J."/>
            <person name="Ladd B."/>
            <person name="Jarett J.K."/>
            <person name="Geller-Mcgrath D.E."/>
            <person name="Sieber C.M.K."/>
            <person name="Emerson J.B."/>
            <person name="Anantharaman K."/>
            <person name="Thomas B.C."/>
            <person name="Malmstrom R."/>
            <person name="Stieglmeier M."/>
            <person name="Klingl A."/>
            <person name="Woyke T."/>
            <person name="Ryan C.M."/>
            <person name="Banfield J.F."/>
        </authorList>
    </citation>
    <scope>NUCLEOTIDE SEQUENCE [LARGE SCALE GENOMIC DNA]</scope>
</reference>
<feature type="transmembrane region" description="Helical" evidence="6">
    <location>
        <begin position="343"/>
        <end position="362"/>
    </location>
</feature>
<feature type="transmembrane region" description="Helical" evidence="6">
    <location>
        <begin position="317"/>
        <end position="337"/>
    </location>
</feature>
<dbReference type="InterPro" id="IPR052159">
    <property type="entry name" value="Competence_DNA_uptake"/>
</dbReference>
<feature type="transmembrane region" description="Helical" evidence="6">
    <location>
        <begin position="374"/>
        <end position="392"/>
    </location>
</feature>
<accession>A0A2H0VCJ1</accession>
<evidence type="ECO:0000259" key="7">
    <source>
        <dbReference type="Pfam" id="PF03772"/>
    </source>
</evidence>
<keyword evidence="4 6" id="KW-1133">Transmembrane helix</keyword>
<feature type="transmembrane region" description="Helical" evidence="6">
    <location>
        <begin position="293"/>
        <end position="310"/>
    </location>
</feature>
<dbReference type="PANTHER" id="PTHR30619">
    <property type="entry name" value="DNA INTERNALIZATION/COMPETENCE PROTEIN COMEC/REC2"/>
    <property type="match status" value="1"/>
</dbReference>
<feature type="transmembrane region" description="Helical" evidence="6">
    <location>
        <begin position="423"/>
        <end position="443"/>
    </location>
</feature>
<feature type="transmembrane region" description="Helical" evidence="6">
    <location>
        <begin position="55"/>
        <end position="72"/>
    </location>
</feature>
<feature type="domain" description="DUF4131" evidence="8">
    <location>
        <begin position="36"/>
        <end position="181"/>
    </location>
</feature>
<proteinExistence type="predicted"/>
<keyword evidence="2" id="KW-1003">Cell membrane</keyword>
<keyword evidence="5 6" id="KW-0472">Membrane</keyword>
<dbReference type="Pfam" id="PF13567">
    <property type="entry name" value="DUF4131"/>
    <property type="match status" value="1"/>
</dbReference>
<evidence type="ECO:0000256" key="6">
    <source>
        <dbReference type="SAM" id="Phobius"/>
    </source>
</evidence>
<feature type="transmembrane region" description="Helical" evidence="6">
    <location>
        <begin position="33"/>
        <end position="50"/>
    </location>
</feature>
<dbReference type="PANTHER" id="PTHR30619:SF7">
    <property type="entry name" value="BETA-LACTAMASE DOMAIN PROTEIN"/>
    <property type="match status" value="1"/>
</dbReference>
<evidence type="ECO:0000256" key="4">
    <source>
        <dbReference type="ARBA" id="ARBA00022989"/>
    </source>
</evidence>
<feature type="domain" description="ComEC/Rec2-related protein" evidence="7">
    <location>
        <begin position="221"/>
        <end position="487"/>
    </location>
</feature>
<evidence type="ECO:0000256" key="5">
    <source>
        <dbReference type="ARBA" id="ARBA00023136"/>
    </source>
</evidence>
<evidence type="ECO:0000256" key="1">
    <source>
        <dbReference type="ARBA" id="ARBA00004651"/>
    </source>
</evidence>
<dbReference type="GO" id="GO:0005886">
    <property type="term" value="C:plasma membrane"/>
    <property type="evidence" value="ECO:0007669"/>
    <property type="project" value="UniProtKB-SubCell"/>
</dbReference>
<feature type="transmembrane region" description="Helical" evidence="6">
    <location>
        <begin position="7"/>
        <end position="27"/>
    </location>
</feature>
<dbReference type="Proteomes" id="UP000230557">
    <property type="component" value="Unassembled WGS sequence"/>
</dbReference>
<feature type="transmembrane region" description="Helical" evidence="6">
    <location>
        <begin position="241"/>
        <end position="261"/>
    </location>
</feature>
<evidence type="ECO:0008006" key="11">
    <source>
        <dbReference type="Google" id="ProtNLM"/>
    </source>
</evidence>
<evidence type="ECO:0000256" key="2">
    <source>
        <dbReference type="ARBA" id="ARBA00022475"/>
    </source>
</evidence>
<protein>
    <recommendedName>
        <fullName evidence="11">ComEC/Rec2-related protein domain-containing protein</fullName>
    </recommendedName>
</protein>
<evidence type="ECO:0000259" key="8">
    <source>
        <dbReference type="Pfam" id="PF13567"/>
    </source>
</evidence>
<feature type="transmembrane region" description="Helical" evidence="6">
    <location>
        <begin position="398"/>
        <end position="416"/>
    </location>
</feature>
<dbReference type="AlphaFoldDB" id="A0A2H0VCJ1"/>
<sequence length="501" mass="55948">MRLHKSQVFLILLISFLTGIFLGHFVNPQLSRILFYSAGIVTVVLATLAWGDRRFLLISGIVIVVVFGIWHFQNSKEKIDENHIAYFNDQGKIVWEGVVVEEPDVREDKINLTVEAKGCNGGKGCRGKVLVTVGRYPEYEYGDKLKITGKLETPFETEEFSYKNYLAKDKIYSTSRFVQVELLEQNKGNTIKSVLLKFKSIFSQKLSQVIPEPQNSLLLGLLVGARRSIPEDLLDKFKTTGVTHIIAISGFNISIITRLLGSFIQRRLGIRASLVISTLIVVGFVIITGAMASVVRAAIMGILVVIAMNVGRASTMVNALIFTGAVMVFINPQILVFDVGFQLSFLATAGLIAFADSFEKIFQKVPEFFEIRSSLAATLSAQIFVLPLLIYYFDQLSIVSPIVNVLILPIIPWAMLFGFLSGVVALVFIPLSFITSWITWALLSYQIKIVEMFAAIPHASVGIFNIPLGLVIFYYIFLLAVVFILARRKLEYKIAKFQSFK</sequence>
<dbReference type="InterPro" id="IPR004477">
    <property type="entry name" value="ComEC_N"/>
</dbReference>
<name>A0A2H0VCJ1_9BACT</name>
<comment type="caution">
    <text evidence="9">The sequence shown here is derived from an EMBL/GenBank/DDBJ whole genome shotgun (WGS) entry which is preliminary data.</text>
</comment>
<dbReference type="NCBIfam" id="TIGR00360">
    <property type="entry name" value="ComEC_N-term"/>
    <property type="match status" value="1"/>
</dbReference>
<dbReference type="EMBL" id="PFAJ01000062">
    <property type="protein sequence ID" value="PIR96793.1"/>
    <property type="molecule type" value="Genomic_DNA"/>
</dbReference>
<evidence type="ECO:0000313" key="10">
    <source>
        <dbReference type="Proteomes" id="UP000230557"/>
    </source>
</evidence>
<evidence type="ECO:0000313" key="9">
    <source>
        <dbReference type="EMBL" id="PIR96793.1"/>
    </source>
</evidence>